<evidence type="ECO:0000256" key="1">
    <source>
        <dbReference type="ARBA" id="ARBA00004613"/>
    </source>
</evidence>
<feature type="signal peptide" evidence="6">
    <location>
        <begin position="1"/>
        <end position="32"/>
    </location>
</feature>
<evidence type="ECO:0000256" key="5">
    <source>
        <dbReference type="ARBA" id="ARBA00022729"/>
    </source>
</evidence>
<name>A0AAP0LVA6_9ROSI</name>
<evidence type="ECO:0000313" key="8">
    <source>
        <dbReference type="Proteomes" id="UP001428341"/>
    </source>
</evidence>
<comment type="similarity">
    <text evidence="2">Belongs to the plant self-incompatibility (S1) protein family.</text>
</comment>
<evidence type="ECO:0000313" key="7">
    <source>
        <dbReference type="EMBL" id="KAK9188063.1"/>
    </source>
</evidence>
<keyword evidence="8" id="KW-1185">Reference proteome</keyword>
<evidence type="ECO:0000256" key="4">
    <source>
        <dbReference type="ARBA" id="ARBA00022525"/>
    </source>
</evidence>
<keyword evidence="5 6" id="KW-0732">Signal</keyword>
<dbReference type="Proteomes" id="UP001428341">
    <property type="component" value="Unassembled WGS sequence"/>
</dbReference>
<keyword evidence="4" id="KW-0964">Secreted</keyword>
<comment type="caution">
    <text evidence="7">The sequence shown here is derived from an EMBL/GenBank/DDBJ whole genome shotgun (WGS) entry which is preliminary data.</text>
</comment>
<evidence type="ECO:0000256" key="3">
    <source>
        <dbReference type="ARBA" id="ARBA00022471"/>
    </source>
</evidence>
<accession>A0AAP0LVA6</accession>
<feature type="chain" id="PRO_5042964780" description="S-protein homolog" evidence="6">
    <location>
        <begin position="33"/>
        <end position="158"/>
    </location>
</feature>
<evidence type="ECO:0000256" key="2">
    <source>
        <dbReference type="ARBA" id="ARBA00005581"/>
    </source>
</evidence>
<keyword evidence="3" id="KW-0713">Self-incompatibility</keyword>
<dbReference type="GO" id="GO:0060320">
    <property type="term" value="P:rejection of self pollen"/>
    <property type="evidence" value="ECO:0007669"/>
    <property type="project" value="UniProtKB-KW"/>
</dbReference>
<evidence type="ECO:0000256" key="6">
    <source>
        <dbReference type="SAM" id="SignalP"/>
    </source>
</evidence>
<evidence type="ECO:0008006" key="9">
    <source>
        <dbReference type="Google" id="ProtNLM"/>
    </source>
</evidence>
<dbReference type="Pfam" id="PF05938">
    <property type="entry name" value="Self-incomp_S1"/>
    <property type="match status" value="1"/>
</dbReference>
<dbReference type="GO" id="GO:0005576">
    <property type="term" value="C:extracellular region"/>
    <property type="evidence" value="ECO:0007669"/>
    <property type="project" value="UniProtKB-SubCell"/>
</dbReference>
<dbReference type="AlphaFoldDB" id="A0AAP0LVA6"/>
<proteinExistence type="inferred from homology"/>
<reference evidence="7 8" key="1">
    <citation type="submission" date="2024-05" db="EMBL/GenBank/DDBJ databases">
        <title>Haplotype-resolved chromosome-level genome assembly of Huyou (Citrus changshanensis).</title>
        <authorList>
            <person name="Miao C."/>
            <person name="Chen W."/>
            <person name="Wu Y."/>
            <person name="Wang L."/>
            <person name="Zhao S."/>
            <person name="Grierson D."/>
            <person name="Xu C."/>
            <person name="Chen K."/>
        </authorList>
    </citation>
    <scope>NUCLEOTIDE SEQUENCE [LARGE SCALE GENOMIC DNA]</scope>
    <source>
        <strain evidence="7">01-14</strain>
        <tissue evidence="7">Leaf</tissue>
    </source>
</reference>
<comment type="subcellular location">
    <subcellularLocation>
        <location evidence="1">Secreted</location>
    </subcellularLocation>
</comment>
<sequence>MLELQPTNSMQNRTKFITLFIIVCSCIRPCHSAEQHPVSIPRKIFNFFFPVVTVELRNNVTRHVHVKCGVEEWKDELLALESGESISWSFREILFPLKWCYVHVNDDVQGVFWASHVRLQCTDCHWIIQSDGVYFYRQNSRKWIKNRLLFRPLGEIKP</sequence>
<protein>
    <recommendedName>
        <fullName evidence="9">S-protein homolog</fullName>
    </recommendedName>
</protein>
<organism evidence="7 8">
    <name type="scientific">Citrus x changshan-huyou</name>
    <dbReference type="NCBI Taxonomy" id="2935761"/>
    <lineage>
        <taxon>Eukaryota</taxon>
        <taxon>Viridiplantae</taxon>
        <taxon>Streptophyta</taxon>
        <taxon>Embryophyta</taxon>
        <taxon>Tracheophyta</taxon>
        <taxon>Spermatophyta</taxon>
        <taxon>Magnoliopsida</taxon>
        <taxon>eudicotyledons</taxon>
        <taxon>Gunneridae</taxon>
        <taxon>Pentapetalae</taxon>
        <taxon>rosids</taxon>
        <taxon>malvids</taxon>
        <taxon>Sapindales</taxon>
        <taxon>Rutaceae</taxon>
        <taxon>Aurantioideae</taxon>
        <taxon>Citrus</taxon>
    </lineage>
</organism>
<dbReference type="InterPro" id="IPR010264">
    <property type="entry name" value="Self-incomp_S1"/>
</dbReference>
<gene>
    <name evidence="7" type="ORF">WN944_019462</name>
</gene>
<dbReference type="EMBL" id="JBCGBO010000007">
    <property type="protein sequence ID" value="KAK9188063.1"/>
    <property type="molecule type" value="Genomic_DNA"/>
</dbReference>